<comment type="caution">
    <text evidence="1">The sequence shown here is derived from an EMBL/GenBank/DDBJ whole genome shotgun (WGS) entry which is preliminary data.</text>
</comment>
<protein>
    <submittedName>
        <fullName evidence="1">Uncharacterized protein</fullName>
    </submittedName>
</protein>
<reference evidence="1" key="1">
    <citation type="journal article" date="2015" name="Nature">
        <title>Complex archaea that bridge the gap between prokaryotes and eukaryotes.</title>
        <authorList>
            <person name="Spang A."/>
            <person name="Saw J.H."/>
            <person name="Jorgensen S.L."/>
            <person name="Zaremba-Niedzwiedzka K."/>
            <person name="Martijn J."/>
            <person name="Lind A.E."/>
            <person name="van Eijk R."/>
            <person name="Schleper C."/>
            <person name="Guy L."/>
            <person name="Ettema T.J."/>
        </authorList>
    </citation>
    <scope>NUCLEOTIDE SEQUENCE</scope>
</reference>
<gene>
    <name evidence="1" type="ORF">LCGC14_2709680</name>
</gene>
<sequence>MAHIIRPIATISNDGGWTPIGAPTLWEAVDEVIPADGDFARVIEATGAVQQWSMSLGPGTEHGIHTGHIIRWRFRRHAVAIRLNVRLLERCLPCRSW</sequence>
<name>A0A0F9A0Z4_9ZZZZ</name>
<accession>A0A0F9A0Z4</accession>
<dbReference type="EMBL" id="LAZR01048508">
    <property type="protein sequence ID" value="KKK91765.1"/>
    <property type="molecule type" value="Genomic_DNA"/>
</dbReference>
<organism evidence="1">
    <name type="scientific">marine sediment metagenome</name>
    <dbReference type="NCBI Taxonomy" id="412755"/>
    <lineage>
        <taxon>unclassified sequences</taxon>
        <taxon>metagenomes</taxon>
        <taxon>ecological metagenomes</taxon>
    </lineage>
</organism>
<proteinExistence type="predicted"/>
<dbReference type="AlphaFoldDB" id="A0A0F9A0Z4"/>
<evidence type="ECO:0000313" key="1">
    <source>
        <dbReference type="EMBL" id="KKK91765.1"/>
    </source>
</evidence>